<sequence length="240" mass="26402">MPTPSPLAASSNDRDDTNMTAAPASLSGSWHLESCVAVVDRRGGRICVCIPSSLCKPDRAQWYYLLQTPPPTLDYQARLDCPRLDCPRLDCSCQQAELETTAPKPSPFASQTTNPPPHRIKTDLQHCVLAPLEPGFARASVPKPRPGSVLPPEEYLILSRQRGSVERHRYVSHFFPRVRPPCPPRSCFPLHPLRTNMFLAFVPPSCALGRRTCAQSAPPQPDDQPLATNTALIAASHCHN</sequence>
<evidence type="ECO:0000256" key="1">
    <source>
        <dbReference type="SAM" id="MobiDB-lite"/>
    </source>
</evidence>
<dbReference type="Proteomes" id="UP000800092">
    <property type="component" value="Unassembled WGS sequence"/>
</dbReference>
<accession>A0A6A6H8E0</accession>
<organism evidence="2 3">
    <name type="scientific">Viridothelium virens</name>
    <name type="common">Speckled blister lichen</name>
    <name type="synonym">Trypethelium virens</name>
    <dbReference type="NCBI Taxonomy" id="1048519"/>
    <lineage>
        <taxon>Eukaryota</taxon>
        <taxon>Fungi</taxon>
        <taxon>Dikarya</taxon>
        <taxon>Ascomycota</taxon>
        <taxon>Pezizomycotina</taxon>
        <taxon>Dothideomycetes</taxon>
        <taxon>Dothideomycetes incertae sedis</taxon>
        <taxon>Trypetheliales</taxon>
        <taxon>Trypetheliaceae</taxon>
        <taxon>Viridothelium</taxon>
    </lineage>
</organism>
<reference evidence="2" key="1">
    <citation type="journal article" date="2020" name="Stud. Mycol.">
        <title>101 Dothideomycetes genomes: a test case for predicting lifestyles and emergence of pathogens.</title>
        <authorList>
            <person name="Haridas S."/>
            <person name="Albert R."/>
            <person name="Binder M."/>
            <person name="Bloem J."/>
            <person name="Labutti K."/>
            <person name="Salamov A."/>
            <person name="Andreopoulos B."/>
            <person name="Baker S."/>
            <person name="Barry K."/>
            <person name="Bills G."/>
            <person name="Bluhm B."/>
            <person name="Cannon C."/>
            <person name="Castanera R."/>
            <person name="Culley D."/>
            <person name="Daum C."/>
            <person name="Ezra D."/>
            <person name="Gonzalez J."/>
            <person name="Henrissat B."/>
            <person name="Kuo A."/>
            <person name="Liang C."/>
            <person name="Lipzen A."/>
            <person name="Lutzoni F."/>
            <person name="Magnuson J."/>
            <person name="Mondo S."/>
            <person name="Nolan M."/>
            <person name="Ohm R."/>
            <person name="Pangilinan J."/>
            <person name="Park H.-J."/>
            <person name="Ramirez L."/>
            <person name="Alfaro M."/>
            <person name="Sun H."/>
            <person name="Tritt A."/>
            <person name="Yoshinaga Y."/>
            <person name="Zwiers L.-H."/>
            <person name="Turgeon B."/>
            <person name="Goodwin S."/>
            <person name="Spatafora J."/>
            <person name="Crous P."/>
            <person name="Grigoriev I."/>
        </authorList>
    </citation>
    <scope>NUCLEOTIDE SEQUENCE</scope>
    <source>
        <strain evidence="2">Tuck. ex Michener</strain>
    </source>
</reference>
<dbReference type="EMBL" id="ML991801">
    <property type="protein sequence ID" value="KAF2234071.1"/>
    <property type="molecule type" value="Genomic_DNA"/>
</dbReference>
<evidence type="ECO:0000313" key="2">
    <source>
        <dbReference type="EMBL" id="KAF2234071.1"/>
    </source>
</evidence>
<protein>
    <submittedName>
        <fullName evidence="2">Uncharacterized protein</fullName>
    </submittedName>
</protein>
<feature type="region of interest" description="Disordered" evidence="1">
    <location>
        <begin position="1"/>
        <end position="23"/>
    </location>
</feature>
<name>A0A6A6H8E0_VIRVR</name>
<proteinExistence type="predicted"/>
<keyword evidence="3" id="KW-1185">Reference proteome</keyword>
<dbReference type="AlphaFoldDB" id="A0A6A6H8E0"/>
<evidence type="ECO:0000313" key="3">
    <source>
        <dbReference type="Proteomes" id="UP000800092"/>
    </source>
</evidence>
<gene>
    <name evidence="2" type="ORF">EV356DRAFT_515736</name>
</gene>